<dbReference type="SUPFAM" id="SSF144091">
    <property type="entry name" value="Rhomboid-like"/>
    <property type="match status" value="1"/>
</dbReference>
<dbReference type="RefSeq" id="XP_027618299.1">
    <property type="nucleotide sequence ID" value="XM_027762498.1"/>
</dbReference>
<dbReference type="InterPro" id="IPR007599">
    <property type="entry name" value="DER1"/>
</dbReference>
<dbReference type="GeneID" id="38784303"/>
<evidence type="ECO:0000313" key="10">
    <source>
        <dbReference type="Proteomes" id="UP000287166"/>
    </source>
</evidence>
<comment type="caution">
    <text evidence="9">The sequence shown here is derived from an EMBL/GenBank/DDBJ whole genome shotgun (WGS) entry which is preliminary data.</text>
</comment>
<evidence type="ECO:0000256" key="3">
    <source>
        <dbReference type="ARBA" id="ARBA00022692"/>
    </source>
</evidence>
<dbReference type="GO" id="GO:0005789">
    <property type="term" value="C:endoplasmic reticulum membrane"/>
    <property type="evidence" value="ECO:0007669"/>
    <property type="project" value="UniProtKB-SubCell"/>
</dbReference>
<proteinExistence type="inferred from homology"/>
<comment type="similarity">
    <text evidence="2 7">Belongs to the derlin family.</text>
</comment>
<evidence type="ECO:0000256" key="7">
    <source>
        <dbReference type="RuleBase" id="RU363059"/>
    </source>
</evidence>
<feature type="region of interest" description="Disordered" evidence="8">
    <location>
        <begin position="212"/>
        <end position="257"/>
    </location>
</feature>
<evidence type="ECO:0000256" key="8">
    <source>
        <dbReference type="SAM" id="MobiDB-lite"/>
    </source>
</evidence>
<gene>
    <name evidence="9" type="ORF">SCP_1100610</name>
</gene>
<organism evidence="9 10">
    <name type="scientific">Sparassis crispa</name>
    <dbReference type="NCBI Taxonomy" id="139825"/>
    <lineage>
        <taxon>Eukaryota</taxon>
        <taxon>Fungi</taxon>
        <taxon>Dikarya</taxon>
        <taxon>Basidiomycota</taxon>
        <taxon>Agaricomycotina</taxon>
        <taxon>Agaricomycetes</taxon>
        <taxon>Polyporales</taxon>
        <taxon>Sparassidaceae</taxon>
        <taxon>Sparassis</taxon>
    </lineage>
</organism>
<feature type="transmembrane region" description="Helical" evidence="7">
    <location>
        <begin position="51"/>
        <end position="73"/>
    </location>
</feature>
<protein>
    <recommendedName>
        <fullName evidence="7">Derlin</fullName>
    </recommendedName>
</protein>
<feature type="compositionally biased region" description="Gly residues" evidence="8">
    <location>
        <begin position="212"/>
        <end position="230"/>
    </location>
</feature>
<evidence type="ECO:0000256" key="4">
    <source>
        <dbReference type="ARBA" id="ARBA00022824"/>
    </source>
</evidence>
<name>A0A401GYY6_9APHY</name>
<keyword evidence="3 7" id="KW-0812">Transmembrane</keyword>
<reference evidence="9 10" key="1">
    <citation type="journal article" date="2018" name="Sci. Rep.">
        <title>Genome sequence of the cauliflower mushroom Sparassis crispa (Hanabiratake) and its association with beneficial usage.</title>
        <authorList>
            <person name="Kiyama R."/>
            <person name="Furutani Y."/>
            <person name="Kawaguchi K."/>
            <person name="Nakanishi T."/>
        </authorList>
    </citation>
    <scope>NUCLEOTIDE SEQUENCE [LARGE SCALE GENOMIC DNA]</scope>
</reference>
<comment type="subcellular location">
    <subcellularLocation>
        <location evidence="1 7">Endoplasmic reticulum membrane</location>
        <topology evidence="1 7">Multi-pass membrane protein</topology>
    </subcellularLocation>
</comment>
<dbReference type="InParanoid" id="A0A401GYY6"/>
<comment type="caution">
    <text evidence="7">Lacks conserved residue(s) required for the propagation of feature annotation.</text>
</comment>
<feature type="compositionally biased region" description="Basic and acidic residues" evidence="8">
    <location>
        <begin position="237"/>
        <end position="246"/>
    </location>
</feature>
<accession>A0A401GYY6</accession>
<keyword evidence="6 7" id="KW-0472">Membrane</keyword>
<dbReference type="Pfam" id="PF04511">
    <property type="entry name" value="DER1"/>
    <property type="match status" value="1"/>
</dbReference>
<evidence type="ECO:0000313" key="9">
    <source>
        <dbReference type="EMBL" id="GBE87386.1"/>
    </source>
</evidence>
<dbReference type="EMBL" id="BFAD01000011">
    <property type="protein sequence ID" value="GBE87386.1"/>
    <property type="molecule type" value="Genomic_DNA"/>
</dbReference>
<dbReference type="InterPro" id="IPR035952">
    <property type="entry name" value="Rhomboid-like_sf"/>
</dbReference>
<evidence type="ECO:0000256" key="6">
    <source>
        <dbReference type="ARBA" id="ARBA00023136"/>
    </source>
</evidence>
<keyword evidence="5 7" id="KW-1133">Transmembrane helix</keyword>
<keyword evidence="4 7" id="KW-0256">Endoplasmic reticulum</keyword>
<feature type="transmembrane region" description="Helical" evidence="7">
    <location>
        <begin position="93"/>
        <end position="111"/>
    </location>
</feature>
<evidence type="ECO:0000256" key="1">
    <source>
        <dbReference type="ARBA" id="ARBA00004477"/>
    </source>
</evidence>
<dbReference type="OrthoDB" id="1716531at2759"/>
<dbReference type="AlphaFoldDB" id="A0A401GYY6"/>
<dbReference type="Proteomes" id="UP000287166">
    <property type="component" value="Unassembled WGS sequence"/>
</dbReference>
<evidence type="ECO:0000256" key="2">
    <source>
        <dbReference type="ARBA" id="ARBA00008917"/>
    </source>
</evidence>
<evidence type="ECO:0000256" key="5">
    <source>
        <dbReference type="ARBA" id="ARBA00022989"/>
    </source>
</evidence>
<dbReference type="STRING" id="139825.A0A401GYY6"/>
<dbReference type="PANTHER" id="PTHR11009">
    <property type="entry name" value="DER1-LIKE PROTEIN, DERLIN"/>
    <property type="match status" value="1"/>
</dbReference>
<comment type="function">
    <text evidence="7">May be involved in the degradation of misfolded endoplasmic reticulum (ER) luminal proteins.</text>
</comment>
<dbReference type="GO" id="GO:0006950">
    <property type="term" value="P:response to stress"/>
    <property type="evidence" value="ECO:0007669"/>
    <property type="project" value="UniProtKB-ARBA"/>
</dbReference>
<sequence>MSFWDEIRKVPPVTRFLCGSSLAVTLPVMLQVLSPYHVVFVQELVTRRYELWRVFTSFFLGSSGINYIFDIVMLYRNSNELESSQYAGRSADYGWQLLLVGVSIIALNLPLRSVVHTRPLLLALTYLSSRLAPAGSQTSLLGLINFPLLYLPYVLIGLDLIMGGPGAAAQSLTGVVAGHLWWWGVWDTGALRGLGSAPGWMQALVGSGSAPGGGAAGGGGGRGGGAGGGVHVVPPRQVREQRESAHRWGSGHRLGES</sequence>
<keyword evidence="10" id="KW-1185">Reference proteome</keyword>